<evidence type="ECO:0000256" key="6">
    <source>
        <dbReference type="ARBA" id="ARBA00023163"/>
    </source>
</evidence>
<dbReference type="InterPro" id="IPR035890">
    <property type="entry name" value="Anti-sigma-28_factor_FlgM_sf"/>
</dbReference>
<keyword evidence="4" id="KW-1005">Bacterial flagellum biogenesis</keyword>
<sequence length="106" mass="11486">MKIGGRKPGVGRDGAIKTAKKKTDDKSSSVAGSSSSSVESDNVELSSKAQTMKKLNSLIDSTPDVRGAIVVKLRTDIENGSYRVNVEKVAERMLERAIKDSLYKDR</sequence>
<feature type="compositionally biased region" description="Gly residues" evidence="7">
    <location>
        <begin position="1"/>
        <end position="12"/>
    </location>
</feature>
<dbReference type="InterPro" id="IPR007412">
    <property type="entry name" value="FlgM"/>
</dbReference>
<organism evidence="9">
    <name type="scientific">hydrothermal vent metagenome</name>
    <dbReference type="NCBI Taxonomy" id="652676"/>
    <lineage>
        <taxon>unclassified sequences</taxon>
        <taxon>metagenomes</taxon>
        <taxon>ecological metagenomes</taxon>
    </lineage>
</organism>
<evidence type="ECO:0000256" key="4">
    <source>
        <dbReference type="ARBA" id="ARBA00022795"/>
    </source>
</evidence>
<dbReference type="NCBIfam" id="TIGR03824">
    <property type="entry name" value="FlgM_jcvi"/>
    <property type="match status" value="1"/>
</dbReference>
<feature type="compositionally biased region" description="Low complexity" evidence="7">
    <location>
        <begin position="28"/>
        <end position="45"/>
    </location>
</feature>
<proteinExistence type="inferred from homology"/>
<evidence type="ECO:0000256" key="5">
    <source>
        <dbReference type="ARBA" id="ARBA00023015"/>
    </source>
</evidence>
<gene>
    <name evidence="9" type="ORF">MNBD_DELTA01-367</name>
</gene>
<evidence type="ECO:0000256" key="3">
    <source>
        <dbReference type="ARBA" id="ARBA00022491"/>
    </source>
</evidence>
<feature type="region of interest" description="Disordered" evidence="7">
    <location>
        <begin position="1"/>
        <end position="45"/>
    </location>
</feature>
<feature type="domain" description="Anti-sigma-28 factor FlgM C-terminal" evidence="8">
    <location>
        <begin position="41"/>
        <end position="95"/>
    </location>
</feature>
<protein>
    <recommendedName>
        <fullName evidence="2">Negative regulator of flagellin synthesis</fullName>
    </recommendedName>
</protein>
<evidence type="ECO:0000259" key="8">
    <source>
        <dbReference type="Pfam" id="PF04316"/>
    </source>
</evidence>
<dbReference type="GO" id="GO:0045892">
    <property type="term" value="P:negative regulation of DNA-templated transcription"/>
    <property type="evidence" value="ECO:0007669"/>
    <property type="project" value="InterPro"/>
</dbReference>
<dbReference type="Pfam" id="PF04316">
    <property type="entry name" value="FlgM"/>
    <property type="match status" value="1"/>
</dbReference>
<keyword evidence="5" id="KW-0805">Transcription regulation</keyword>
<dbReference type="SUPFAM" id="SSF101498">
    <property type="entry name" value="Anti-sigma factor FlgM"/>
    <property type="match status" value="1"/>
</dbReference>
<evidence type="ECO:0000313" key="9">
    <source>
        <dbReference type="EMBL" id="VAV85583.1"/>
    </source>
</evidence>
<dbReference type="InterPro" id="IPR031316">
    <property type="entry name" value="FlgM_C"/>
</dbReference>
<evidence type="ECO:0000256" key="7">
    <source>
        <dbReference type="SAM" id="MobiDB-lite"/>
    </source>
</evidence>
<keyword evidence="3" id="KW-0678">Repressor</keyword>
<name>A0A3B0RM35_9ZZZZ</name>
<keyword evidence="6" id="KW-0804">Transcription</keyword>
<dbReference type="EMBL" id="UOEA01000090">
    <property type="protein sequence ID" value="VAV85583.1"/>
    <property type="molecule type" value="Genomic_DNA"/>
</dbReference>
<evidence type="ECO:0000256" key="2">
    <source>
        <dbReference type="ARBA" id="ARBA00017823"/>
    </source>
</evidence>
<dbReference type="AlphaFoldDB" id="A0A3B0RM35"/>
<comment type="similarity">
    <text evidence="1">Belongs to the FlgM family.</text>
</comment>
<evidence type="ECO:0000256" key="1">
    <source>
        <dbReference type="ARBA" id="ARBA00005322"/>
    </source>
</evidence>
<dbReference type="GO" id="GO:0044781">
    <property type="term" value="P:bacterial-type flagellum organization"/>
    <property type="evidence" value="ECO:0007669"/>
    <property type="project" value="UniProtKB-KW"/>
</dbReference>
<accession>A0A3B0RM35</accession>
<reference evidence="9" key="1">
    <citation type="submission" date="2018-06" db="EMBL/GenBank/DDBJ databases">
        <authorList>
            <person name="Zhirakovskaya E."/>
        </authorList>
    </citation>
    <scope>NUCLEOTIDE SEQUENCE</scope>
</reference>